<dbReference type="AlphaFoldDB" id="A0A1D2M591"/>
<name>A0A1D2M591_ORCCI</name>
<feature type="region of interest" description="Disordered" evidence="1">
    <location>
        <begin position="44"/>
        <end position="104"/>
    </location>
</feature>
<evidence type="ECO:0000313" key="2">
    <source>
        <dbReference type="EMBL" id="ODM88146.1"/>
    </source>
</evidence>
<keyword evidence="3" id="KW-1185">Reference proteome</keyword>
<evidence type="ECO:0000313" key="3">
    <source>
        <dbReference type="Proteomes" id="UP000094527"/>
    </source>
</evidence>
<proteinExistence type="predicted"/>
<evidence type="ECO:0000256" key="1">
    <source>
        <dbReference type="SAM" id="MobiDB-lite"/>
    </source>
</evidence>
<feature type="compositionally biased region" description="Low complexity" evidence="1">
    <location>
        <begin position="73"/>
        <end position="104"/>
    </location>
</feature>
<dbReference type="Proteomes" id="UP000094527">
    <property type="component" value="Unassembled WGS sequence"/>
</dbReference>
<gene>
    <name evidence="2" type="ORF">Ocin01_18540</name>
</gene>
<comment type="caution">
    <text evidence="2">The sequence shown here is derived from an EMBL/GenBank/DDBJ whole genome shotgun (WGS) entry which is preliminary data.</text>
</comment>
<reference evidence="2 3" key="1">
    <citation type="journal article" date="2016" name="Genome Biol. Evol.">
        <title>Gene Family Evolution Reflects Adaptation to Soil Environmental Stressors in the Genome of the Collembolan Orchesella cincta.</title>
        <authorList>
            <person name="Faddeeva-Vakhrusheva A."/>
            <person name="Derks M.F."/>
            <person name="Anvar S.Y."/>
            <person name="Agamennone V."/>
            <person name="Suring W."/>
            <person name="Smit S."/>
            <person name="van Straalen N.M."/>
            <person name="Roelofs D."/>
        </authorList>
    </citation>
    <scope>NUCLEOTIDE SEQUENCE [LARGE SCALE GENOMIC DNA]</scope>
    <source>
        <tissue evidence="2">Mixed pool</tissue>
    </source>
</reference>
<organism evidence="2 3">
    <name type="scientific">Orchesella cincta</name>
    <name type="common">Springtail</name>
    <name type="synonym">Podura cincta</name>
    <dbReference type="NCBI Taxonomy" id="48709"/>
    <lineage>
        <taxon>Eukaryota</taxon>
        <taxon>Metazoa</taxon>
        <taxon>Ecdysozoa</taxon>
        <taxon>Arthropoda</taxon>
        <taxon>Hexapoda</taxon>
        <taxon>Collembola</taxon>
        <taxon>Entomobryomorpha</taxon>
        <taxon>Entomobryoidea</taxon>
        <taxon>Orchesellidae</taxon>
        <taxon>Orchesellinae</taxon>
        <taxon>Orchesella</taxon>
    </lineage>
</organism>
<dbReference type="EMBL" id="LJIJ01004039">
    <property type="protein sequence ID" value="ODM88146.1"/>
    <property type="molecule type" value="Genomic_DNA"/>
</dbReference>
<sequence>MHPLSLCSTVPNGSLGIHPYQHFLEKQDRFPPHHPIQLHIDPARGIVTGITRSDNTHTPAAPQQQPPPPPSQQQPSQQQPPQQQPSQTAAATTTTSSTASDNTD</sequence>
<accession>A0A1D2M591</accession>
<protein>
    <submittedName>
        <fullName evidence="2">Uncharacterized protein</fullName>
    </submittedName>
</protein>